<accession>A0AAV1JA02</accession>
<reference evidence="1 2" key="1">
    <citation type="submission" date="2023-11" db="EMBL/GenBank/DDBJ databases">
        <authorList>
            <person name="Okamura Y."/>
        </authorList>
    </citation>
    <scope>NUCLEOTIDE SEQUENCE [LARGE SCALE GENOMIC DNA]</scope>
</reference>
<proteinExistence type="predicted"/>
<comment type="caution">
    <text evidence="1">The sequence shown here is derived from an EMBL/GenBank/DDBJ whole genome shotgun (WGS) entry which is preliminary data.</text>
</comment>
<dbReference type="AlphaFoldDB" id="A0AAV1JA02"/>
<keyword evidence="2" id="KW-1185">Reference proteome</keyword>
<sequence>MARLRIVKETMTRIERVMSKVKIEDIAKSRQNWDRERFVLIEVVFSHFVNLARSGLCRDSNITLNTMKCKYLSNSGNHHSRNGCHKNTRVQPLKLTLVEVPNTYPLSQVTQRIILSQSTV</sequence>
<dbReference type="Proteomes" id="UP001497472">
    <property type="component" value="Unassembled WGS sequence"/>
</dbReference>
<gene>
    <name evidence="1" type="ORF">LNINA_LOCUS4966</name>
</gene>
<protein>
    <submittedName>
        <fullName evidence="1">Uncharacterized protein</fullName>
    </submittedName>
</protein>
<evidence type="ECO:0000313" key="2">
    <source>
        <dbReference type="Proteomes" id="UP001497472"/>
    </source>
</evidence>
<name>A0AAV1JA02_9NEOP</name>
<dbReference type="EMBL" id="CAVLEF010000006">
    <property type="protein sequence ID" value="CAK1545296.1"/>
    <property type="molecule type" value="Genomic_DNA"/>
</dbReference>
<organism evidence="1 2">
    <name type="scientific">Leptosia nina</name>
    <dbReference type="NCBI Taxonomy" id="320188"/>
    <lineage>
        <taxon>Eukaryota</taxon>
        <taxon>Metazoa</taxon>
        <taxon>Ecdysozoa</taxon>
        <taxon>Arthropoda</taxon>
        <taxon>Hexapoda</taxon>
        <taxon>Insecta</taxon>
        <taxon>Pterygota</taxon>
        <taxon>Neoptera</taxon>
        <taxon>Endopterygota</taxon>
        <taxon>Lepidoptera</taxon>
        <taxon>Glossata</taxon>
        <taxon>Ditrysia</taxon>
        <taxon>Papilionoidea</taxon>
        <taxon>Pieridae</taxon>
        <taxon>Pierinae</taxon>
        <taxon>Leptosia</taxon>
    </lineage>
</organism>
<evidence type="ECO:0000313" key="1">
    <source>
        <dbReference type="EMBL" id="CAK1545296.1"/>
    </source>
</evidence>